<comment type="caution">
    <text evidence="2">The sequence shown here is derived from an EMBL/GenBank/DDBJ whole genome shotgun (WGS) entry which is preliminary data.</text>
</comment>
<organism evidence="2 3">
    <name type="scientific">Colletotrichum kahawae</name>
    <name type="common">Coffee berry disease fungus</name>
    <dbReference type="NCBI Taxonomy" id="34407"/>
    <lineage>
        <taxon>Eukaryota</taxon>
        <taxon>Fungi</taxon>
        <taxon>Dikarya</taxon>
        <taxon>Ascomycota</taxon>
        <taxon>Pezizomycotina</taxon>
        <taxon>Sordariomycetes</taxon>
        <taxon>Hypocreomycetidae</taxon>
        <taxon>Glomerellales</taxon>
        <taxon>Glomerellaceae</taxon>
        <taxon>Colletotrichum</taxon>
        <taxon>Colletotrichum gloeosporioides species complex</taxon>
    </lineage>
</organism>
<sequence length="92" mass="9751">MDDEWVEQAQAQAPAPAPAPASGDEERRAQQQETATATTTATTTRPWPRKERKAGWAGLGGGRDSAVGDAPCGLDAGTGSRKTRIELGWRCE</sequence>
<dbReference type="Proteomes" id="UP001281614">
    <property type="component" value="Unassembled WGS sequence"/>
</dbReference>
<reference evidence="2" key="1">
    <citation type="submission" date="2023-02" db="EMBL/GenBank/DDBJ databases">
        <title>Colletotrichum kahawae CIFC_Que2 genome sequencing and assembly.</title>
        <authorList>
            <person name="Baroncelli R."/>
        </authorList>
    </citation>
    <scope>NUCLEOTIDE SEQUENCE</scope>
    <source>
        <strain evidence="2">CIFC_Que2</strain>
    </source>
</reference>
<keyword evidence="3" id="KW-1185">Reference proteome</keyword>
<evidence type="ECO:0000313" key="3">
    <source>
        <dbReference type="Proteomes" id="UP001281614"/>
    </source>
</evidence>
<protein>
    <submittedName>
        <fullName evidence="2">Uncharacterized protein</fullName>
    </submittedName>
</protein>
<dbReference type="AlphaFoldDB" id="A0AAE0DBB3"/>
<evidence type="ECO:0000256" key="1">
    <source>
        <dbReference type="SAM" id="MobiDB-lite"/>
    </source>
</evidence>
<proteinExistence type="predicted"/>
<dbReference type="EMBL" id="VYYT01000024">
    <property type="protein sequence ID" value="KAK2776828.1"/>
    <property type="molecule type" value="Genomic_DNA"/>
</dbReference>
<feature type="compositionally biased region" description="Low complexity" evidence="1">
    <location>
        <begin position="31"/>
        <end position="45"/>
    </location>
</feature>
<feature type="region of interest" description="Disordered" evidence="1">
    <location>
        <begin position="1"/>
        <end position="79"/>
    </location>
</feature>
<evidence type="ECO:0000313" key="2">
    <source>
        <dbReference type="EMBL" id="KAK2776828.1"/>
    </source>
</evidence>
<accession>A0AAE0DBB3</accession>
<name>A0AAE0DBB3_COLKA</name>
<gene>
    <name evidence="2" type="ORF">CKAH01_03320</name>
</gene>